<feature type="transmembrane region" description="Helical" evidence="1">
    <location>
        <begin position="182"/>
        <end position="201"/>
    </location>
</feature>
<feature type="transmembrane region" description="Helical" evidence="1">
    <location>
        <begin position="143"/>
        <end position="170"/>
    </location>
</feature>
<dbReference type="EMBL" id="BMXI01000007">
    <property type="protein sequence ID" value="GHC53123.1"/>
    <property type="molecule type" value="Genomic_DNA"/>
</dbReference>
<evidence type="ECO:0000313" key="3">
    <source>
        <dbReference type="Proteomes" id="UP000644507"/>
    </source>
</evidence>
<evidence type="ECO:0000313" key="2">
    <source>
        <dbReference type="EMBL" id="GHC53123.1"/>
    </source>
</evidence>
<dbReference type="AlphaFoldDB" id="A0A918TM62"/>
<keyword evidence="1" id="KW-1133">Transmembrane helix</keyword>
<evidence type="ECO:0008006" key="4">
    <source>
        <dbReference type="Google" id="ProtNLM"/>
    </source>
</evidence>
<dbReference type="Proteomes" id="UP000644507">
    <property type="component" value="Unassembled WGS sequence"/>
</dbReference>
<evidence type="ECO:0000256" key="1">
    <source>
        <dbReference type="SAM" id="Phobius"/>
    </source>
</evidence>
<name>A0A918TM62_9BACT</name>
<keyword evidence="3" id="KW-1185">Reference proteome</keyword>
<dbReference type="Pfam" id="PF09997">
    <property type="entry name" value="DUF2238"/>
    <property type="match status" value="1"/>
</dbReference>
<sequence>MTHNTSPNLRPLIIFSALYMVLGGVTAYLTENGEFVFYLVVLIILAALISRLHRQVQLTSSLLWALSIWGLLHVMGGMVPVPETWKIGGPVRVLYSLWLIPNYLKYDQVVHAYGFCVATLVCWHCLSYLFQKHGGQPARPQPGPLLIVLFAGSGLGALNEVIEFVATLFIEDTNVGDYANTAWDMVFNLMGGLIALGIIRFRTSSSQS</sequence>
<dbReference type="InterPro" id="IPR014509">
    <property type="entry name" value="YjdF-like"/>
</dbReference>
<dbReference type="RefSeq" id="WP_189569748.1">
    <property type="nucleotide sequence ID" value="NZ_BMXI01000007.1"/>
</dbReference>
<feature type="transmembrane region" description="Helical" evidence="1">
    <location>
        <begin position="110"/>
        <end position="131"/>
    </location>
</feature>
<reference evidence="2" key="2">
    <citation type="submission" date="2020-09" db="EMBL/GenBank/DDBJ databases">
        <authorList>
            <person name="Sun Q."/>
            <person name="Kim S."/>
        </authorList>
    </citation>
    <scope>NUCLEOTIDE SEQUENCE</scope>
    <source>
        <strain evidence="2">KCTC 12988</strain>
    </source>
</reference>
<proteinExistence type="predicted"/>
<reference evidence="2" key="1">
    <citation type="journal article" date="2014" name="Int. J. Syst. Evol. Microbiol.">
        <title>Complete genome sequence of Corynebacterium casei LMG S-19264T (=DSM 44701T), isolated from a smear-ripened cheese.</title>
        <authorList>
            <consortium name="US DOE Joint Genome Institute (JGI-PGF)"/>
            <person name="Walter F."/>
            <person name="Albersmeier A."/>
            <person name="Kalinowski J."/>
            <person name="Ruckert C."/>
        </authorList>
    </citation>
    <scope>NUCLEOTIDE SEQUENCE</scope>
    <source>
        <strain evidence="2">KCTC 12988</strain>
    </source>
</reference>
<protein>
    <recommendedName>
        <fullName evidence="4">DUF2238 domain-containing protein</fullName>
    </recommendedName>
</protein>
<gene>
    <name evidence="2" type="ORF">GCM10007100_19440</name>
</gene>
<keyword evidence="1" id="KW-0472">Membrane</keyword>
<keyword evidence="1" id="KW-0812">Transmembrane</keyword>
<organism evidence="2 3">
    <name type="scientific">Roseibacillus persicicus</name>
    <dbReference type="NCBI Taxonomy" id="454148"/>
    <lineage>
        <taxon>Bacteria</taxon>
        <taxon>Pseudomonadati</taxon>
        <taxon>Verrucomicrobiota</taxon>
        <taxon>Verrucomicrobiia</taxon>
        <taxon>Verrucomicrobiales</taxon>
        <taxon>Verrucomicrobiaceae</taxon>
        <taxon>Roseibacillus</taxon>
    </lineage>
</organism>
<accession>A0A918TM62</accession>
<feature type="transmembrane region" description="Helical" evidence="1">
    <location>
        <begin position="35"/>
        <end position="50"/>
    </location>
</feature>
<comment type="caution">
    <text evidence="2">The sequence shown here is derived from an EMBL/GenBank/DDBJ whole genome shotgun (WGS) entry which is preliminary data.</text>
</comment>
<feature type="transmembrane region" description="Helical" evidence="1">
    <location>
        <begin position="12"/>
        <end position="29"/>
    </location>
</feature>
<feature type="transmembrane region" description="Helical" evidence="1">
    <location>
        <begin position="62"/>
        <end position="81"/>
    </location>
</feature>